<gene>
    <name evidence="1" type="ORF">QQF64_012054</name>
</gene>
<keyword evidence="2" id="KW-1185">Reference proteome</keyword>
<evidence type="ECO:0000313" key="1">
    <source>
        <dbReference type="EMBL" id="KAL1256509.1"/>
    </source>
</evidence>
<protein>
    <submittedName>
        <fullName evidence="1">Uncharacterized protein</fullName>
    </submittedName>
</protein>
<comment type="caution">
    <text evidence="1">The sequence shown here is derived from an EMBL/GenBank/DDBJ whole genome shotgun (WGS) entry which is preliminary data.</text>
</comment>
<dbReference type="EMBL" id="JAYMGO010000018">
    <property type="protein sequence ID" value="KAL1256509.1"/>
    <property type="molecule type" value="Genomic_DNA"/>
</dbReference>
<reference evidence="1 2" key="1">
    <citation type="submission" date="2023-09" db="EMBL/GenBank/DDBJ databases">
        <authorList>
            <person name="Wang M."/>
        </authorList>
    </citation>
    <scope>NUCLEOTIDE SEQUENCE [LARGE SCALE GENOMIC DNA]</scope>
    <source>
        <strain evidence="1">GT-2023</strain>
        <tissue evidence="1">Liver</tissue>
    </source>
</reference>
<dbReference type="Proteomes" id="UP001558613">
    <property type="component" value="Unassembled WGS sequence"/>
</dbReference>
<organism evidence="1 2">
    <name type="scientific">Cirrhinus molitorella</name>
    <name type="common">mud carp</name>
    <dbReference type="NCBI Taxonomy" id="172907"/>
    <lineage>
        <taxon>Eukaryota</taxon>
        <taxon>Metazoa</taxon>
        <taxon>Chordata</taxon>
        <taxon>Craniata</taxon>
        <taxon>Vertebrata</taxon>
        <taxon>Euteleostomi</taxon>
        <taxon>Actinopterygii</taxon>
        <taxon>Neopterygii</taxon>
        <taxon>Teleostei</taxon>
        <taxon>Ostariophysi</taxon>
        <taxon>Cypriniformes</taxon>
        <taxon>Cyprinidae</taxon>
        <taxon>Labeoninae</taxon>
        <taxon>Labeonini</taxon>
        <taxon>Cirrhinus</taxon>
    </lineage>
</organism>
<proteinExistence type="predicted"/>
<sequence>MVQRTPTVQVTPLVKSLRPYIRLWHLMLNRLGVMQGRMSSKRMLDMRANSYDYSKVALWFMASCGEEGGQHQPISMSTIGTLD</sequence>
<name>A0ABR3LXK3_9TELE</name>
<accession>A0ABR3LXK3</accession>
<evidence type="ECO:0000313" key="2">
    <source>
        <dbReference type="Proteomes" id="UP001558613"/>
    </source>
</evidence>